<keyword evidence="7 9" id="KW-0368">Histidine biosynthesis</keyword>
<evidence type="ECO:0000256" key="7">
    <source>
        <dbReference type="ARBA" id="ARBA00023102"/>
    </source>
</evidence>
<dbReference type="PATRIC" id="fig|448.7.peg.1045"/>
<comment type="subcellular location">
    <subcellularLocation>
        <location evidence="2 9">Cytoplasm</location>
    </subcellularLocation>
</comment>
<evidence type="ECO:0000313" key="11">
    <source>
        <dbReference type="EMBL" id="KTC97943.1"/>
    </source>
</evidence>
<feature type="active site" description="Proton acceptor" evidence="9">
    <location>
        <position position="8"/>
    </location>
</feature>
<dbReference type="SUPFAM" id="SSF51366">
    <property type="entry name" value="Ribulose-phoshate binding barrel"/>
    <property type="match status" value="1"/>
</dbReference>
<evidence type="ECO:0000256" key="9">
    <source>
        <dbReference type="HAMAP-Rule" id="MF_01014"/>
    </source>
</evidence>
<dbReference type="InterPro" id="IPR013785">
    <property type="entry name" value="Aldolase_TIM"/>
</dbReference>
<reference evidence="11 12" key="1">
    <citation type="submission" date="2015-11" db="EMBL/GenBank/DDBJ databases">
        <title>Genomic analysis of 38 Legionella species identifies large and diverse effector repertoires.</title>
        <authorList>
            <person name="Burstein D."/>
            <person name="Amaro F."/>
            <person name="Zusman T."/>
            <person name="Lifshitz Z."/>
            <person name="Cohen O."/>
            <person name="Gilbert J.A."/>
            <person name="Pupko T."/>
            <person name="Shuman H.A."/>
            <person name="Segal G."/>
        </authorList>
    </citation>
    <scope>NUCLEOTIDE SEQUENCE [LARGE SCALE GENOMIC DNA]</scope>
    <source>
        <strain evidence="11 12">SE-32A-C8</strain>
    </source>
</reference>
<evidence type="ECO:0000256" key="5">
    <source>
        <dbReference type="ARBA" id="ARBA00022490"/>
    </source>
</evidence>
<evidence type="ECO:0000256" key="6">
    <source>
        <dbReference type="ARBA" id="ARBA00022605"/>
    </source>
</evidence>
<proteinExistence type="inferred from homology"/>
<feature type="active site" description="Proton donor" evidence="9">
    <location>
        <position position="129"/>
    </location>
</feature>
<sequence>MLLIPAIDIQQGQCVRLQQGDFSKTTVYPQLPLALAQHYCQQGARRLHIVDLDGAKSGAIQQLSIIKALQTAGARLQVGGGIRRLSTAQACLELGVSDLVIGSIAVSDPSKASQIIQYCGAENIVLAVDIRMVAGIPTPAIHGWQTGTALSLWDVIEPYRQQGVNQVLCTDIAKDGMMSGPNFPLYEEALRRFPDIAWQASGGIRHQQDLDRLKTIGLSAAILGRLLYETDFDLRAALMEVAAC</sequence>
<organism evidence="11 12">
    <name type="scientific">Legionella erythra</name>
    <dbReference type="NCBI Taxonomy" id="448"/>
    <lineage>
        <taxon>Bacteria</taxon>
        <taxon>Pseudomonadati</taxon>
        <taxon>Pseudomonadota</taxon>
        <taxon>Gammaproteobacteria</taxon>
        <taxon>Legionellales</taxon>
        <taxon>Legionellaceae</taxon>
        <taxon>Legionella</taxon>
    </lineage>
</organism>
<dbReference type="InterPro" id="IPR011060">
    <property type="entry name" value="RibuloseP-bd_barrel"/>
</dbReference>
<dbReference type="PANTHER" id="PTHR43090:SF2">
    <property type="entry name" value="1-(5-PHOSPHORIBOSYL)-5-[(5-PHOSPHORIBOSYLAMINO)METHYLIDENEAMINO] IMIDAZOLE-4-CARBOXAMIDE ISOMERASE"/>
    <property type="match status" value="1"/>
</dbReference>
<dbReference type="UniPathway" id="UPA00031">
    <property type="reaction ID" value="UER00009"/>
</dbReference>
<evidence type="ECO:0000313" key="12">
    <source>
        <dbReference type="Proteomes" id="UP000054773"/>
    </source>
</evidence>
<evidence type="ECO:0000256" key="1">
    <source>
        <dbReference type="ARBA" id="ARBA00000901"/>
    </source>
</evidence>
<dbReference type="GO" id="GO:0005737">
    <property type="term" value="C:cytoplasm"/>
    <property type="evidence" value="ECO:0007669"/>
    <property type="project" value="UniProtKB-SubCell"/>
</dbReference>
<comment type="caution">
    <text evidence="11">The sequence shown here is derived from an EMBL/GenBank/DDBJ whole genome shotgun (WGS) entry which is preliminary data.</text>
</comment>
<accession>A0A0W0TQU3</accession>
<comment type="pathway">
    <text evidence="3 9">Amino-acid biosynthesis; L-histidine biosynthesis; L-histidine from 5-phospho-alpha-D-ribose 1-diphosphate: step 4/9.</text>
</comment>
<dbReference type="STRING" id="448.Lery_0997"/>
<protein>
    <recommendedName>
        <fullName evidence="9">1-(5-phosphoribosyl)-5-[(5-phosphoribosylamino)methylideneamino] imidazole-4-carboxamide isomerase</fullName>
        <ecNumber evidence="9">5.3.1.16</ecNumber>
    </recommendedName>
    <alternativeName>
        <fullName evidence="9">Phosphoribosylformimino-5-aminoimidazole carboxamide ribotide isomerase</fullName>
    </alternativeName>
</protein>
<dbReference type="GO" id="GO:0000105">
    <property type="term" value="P:L-histidine biosynthetic process"/>
    <property type="evidence" value="ECO:0007669"/>
    <property type="project" value="UniProtKB-UniRule"/>
</dbReference>
<dbReference type="AlphaFoldDB" id="A0A0W0TQU3"/>
<dbReference type="PANTHER" id="PTHR43090">
    <property type="entry name" value="1-(5-PHOSPHORIBOSYL)-5-[(5-PHOSPHORIBOSYLAMINO)METHYLIDENEAMINO] IMIDAZOLE-4-CARBOXAMIDE ISOMERASE"/>
    <property type="match status" value="1"/>
</dbReference>
<evidence type="ECO:0000256" key="4">
    <source>
        <dbReference type="ARBA" id="ARBA00009667"/>
    </source>
</evidence>
<dbReference type="Gene3D" id="3.20.20.70">
    <property type="entry name" value="Aldolase class I"/>
    <property type="match status" value="1"/>
</dbReference>
<dbReference type="HAMAP" id="MF_01014">
    <property type="entry name" value="HisA"/>
    <property type="match status" value="1"/>
</dbReference>
<dbReference type="CDD" id="cd04732">
    <property type="entry name" value="HisA"/>
    <property type="match status" value="1"/>
</dbReference>
<gene>
    <name evidence="9 11" type="primary">hisA</name>
    <name evidence="11" type="ORF">Lery_0997</name>
</gene>
<dbReference type="Proteomes" id="UP000054773">
    <property type="component" value="Unassembled WGS sequence"/>
</dbReference>
<evidence type="ECO:0000256" key="10">
    <source>
        <dbReference type="RuleBase" id="RU003657"/>
    </source>
</evidence>
<dbReference type="InterPro" id="IPR006062">
    <property type="entry name" value="His_biosynth"/>
</dbReference>
<dbReference type="EC" id="5.3.1.16" evidence="9"/>
<dbReference type="OrthoDB" id="9807749at2"/>
<dbReference type="EMBL" id="LNYA01000023">
    <property type="protein sequence ID" value="KTC97943.1"/>
    <property type="molecule type" value="Genomic_DNA"/>
</dbReference>
<keyword evidence="6 9" id="KW-0028">Amino-acid biosynthesis</keyword>
<keyword evidence="8 9" id="KW-0413">Isomerase</keyword>
<keyword evidence="12" id="KW-1185">Reference proteome</keyword>
<dbReference type="FunFam" id="3.20.20.70:FF:000009">
    <property type="entry name" value="1-(5-phosphoribosyl)-5-[(5-phosphoribosylamino)methylideneamino] imidazole-4-carboxamide isomerase"/>
    <property type="match status" value="1"/>
</dbReference>
<dbReference type="InterPro" id="IPR044524">
    <property type="entry name" value="Isoase_HisA-like"/>
</dbReference>
<evidence type="ECO:0000256" key="3">
    <source>
        <dbReference type="ARBA" id="ARBA00005133"/>
    </source>
</evidence>
<comment type="similarity">
    <text evidence="4 9 10">Belongs to the HisA/HisF family.</text>
</comment>
<evidence type="ECO:0000256" key="2">
    <source>
        <dbReference type="ARBA" id="ARBA00004496"/>
    </source>
</evidence>
<dbReference type="Pfam" id="PF00977">
    <property type="entry name" value="His_biosynth"/>
    <property type="match status" value="1"/>
</dbReference>
<keyword evidence="5 9" id="KW-0963">Cytoplasm</keyword>
<name>A0A0W0TQU3_LEGER</name>
<comment type="catalytic activity">
    <reaction evidence="1 9">
        <text>1-(5-phospho-beta-D-ribosyl)-5-[(5-phospho-beta-D-ribosylamino)methylideneamino]imidazole-4-carboxamide = 5-[(5-phospho-1-deoxy-D-ribulos-1-ylimino)methylamino]-1-(5-phospho-beta-D-ribosyl)imidazole-4-carboxamide</text>
        <dbReference type="Rhea" id="RHEA:15469"/>
        <dbReference type="ChEBI" id="CHEBI:58435"/>
        <dbReference type="ChEBI" id="CHEBI:58525"/>
        <dbReference type="EC" id="5.3.1.16"/>
    </reaction>
</comment>
<dbReference type="GO" id="GO:0000162">
    <property type="term" value="P:L-tryptophan biosynthetic process"/>
    <property type="evidence" value="ECO:0007669"/>
    <property type="project" value="TreeGrafter"/>
</dbReference>
<dbReference type="InterPro" id="IPR023016">
    <property type="entry name" value="HisA/PriA"/>
</dbReference>
<evidence type="ECO:0000256" key="8">
    <source>
        <dbReference type="ARBA" id="ARBA00023235"/>
    </source>
</evidence>
<dbReference type="GO" id="GO:0003949">
    <property type="term" value="F:1-(5-phosphoribosyl)-5-[(5-phosphoribosylamino)methylideneamino]imidazole-4-carboxamide isomerase activity"/>
    <property type="evidence" value="ECO:0007669"/>
    <property type="project" value="UniProtKB-UniRule"/>
</dbReference>